<dbReference type="AlphaFoldDB" id="A0A9Y2IQW8"/>
<reference evidence="1 2" key="1">
    <citation type="submission" date="2023-06" db="EMBL/GenBank/DDBJ databases">
        <authorList>
            <person name="Oyuntsetseg B."/>
            <person name="Kim S.B."/>
        </authorList>
    </citation>
    <scope>NUCLEOTIDE SEQUENCE [LARGE SCALE GENOMIC DNA]</scope>
    <source>
        <strain evidence="1 2">2-15</strain>
    </source>
</reference>
<dbReference type="Proteomes" id="UP001236014">
    <property type="component" value="Chromosome"/>
</dbReference>
<proteinExistence type="predicted"/>
<keyword evidence="2" id="KW-1185">Reference proteome</keyword>
<evidence type="ECO:0000313" key="2">
    <source>
        <dbReference type="Proteomes" id="UP001236014"/>
    </source>
</evidence>
<dbReference type="KEGG" id="acab:QRX50_19905"/>
<dbReference type="EMBL" id="CP127294">
    <property type="protein sequence ID" value="WIX82873.1"/>
    <property type="molecule type" value="Genomic_DNA"/>
</dbReference>
<gene>
    <name evidence="1" type="ORF">QRX50_19905</name>
</gene>
<protein>
    <submittedName>
        <fullName evidence="1">Uncharacterized protein</fullName>
    </submittedName>
</protein>
<name>A0A9Y2IQW8_9PSEU</name>
<sequence length="174" mass="18751">MVDPLSFPVLAGAALNQAFNFLFGRLAHTLDSRDDHDQEDVEQIAVPAVVRGELGPVTATSAVVEARLPEIQELVGTLSVYERKPERLDGTDAAVRADLARARELLEQIYGKRITFHGEERPGTGARVEQRIEVLANEAIGIRASRVRSADVTQVVGQVRTGGSIIGIDGDDIG</sequence>
<accession>A0A9Y2IQW8</accession>
<evidence type="ECO:0000313" key="1">
    <source>
        <dbReference type="EMBL" id="WIX82873.1"/>
    </source>
</evidence>
<organism evidence="1 2">
    <name type="scientific">Amycolatopsis carbonis</name>
    <dbReference type="NCBI Taxonomy" id="715471"/>
    <lineage>
        <taxon>Bacteria</taxon>
        <taxon>Bacillati</taxon>
        <taxon>Actinomycetota</taxon>
        <taxon>Actinomycetes</taxon>
        <taxon>Pseudonocardiales</taxon>
        <taxon>Pseudonocardiaceae</taxon>
        <taxon>Amycolatopsis</taxon>
    </lineage>
</organism>
<dbReference type="RefSeq" id="WP_285973436.1">
    <property type="nucleotide sequence ID" value="NZ_CP127294.1"/>
</dbReference>